<dbReference type="SUPFAM" id="SSF53697">
    <property type="entry name" value="SIS domain"/>
    <property type="match status" value="1"/>
</dbReference>
<sequence>MKPYSLLSPQLAALPVLQQIAQAAPLMPATQQRMAAAVLAHPFRAATASIDDFADEASVSIASANRFAVALGFRGYAQFRAELTRAFETTLAPVERLRTGLAQSAADSAEAMARSLDEDQRNLERTRQALDPLACERAVDMILAARRINTLGFGASAYLAGLLHHELDAYCADVATLAQMGGPSHAARQIFKLGLDDLLIVVAMPRYSEDSVLLTTMARERACKILVLSDSPSSPVVGLADQVLYIHAAKQMSATSNTAALACIEALCAAVARRTPNAVERAQELARFVMPWLHIDKSGVRAGSKPAKTSS</sequence>
<dbReference type="EMBL" id="JAJIRN010000006">
    <property type="protein sequence ID" value="MCV2369269.1"/>
    <property type="molecule type" value="Genomic_DNA"/>
</dbReference>
<dbReference type="Pfam" id="PF01380">
    <property type="entry name" value="SIS"/>
    <property type="match status" value="1"/>
</dbReference>
<dbReference type="PANTHER" id="PTHR30514">
    <property type="entry name" value="GLUCOKINASE"/>
    <property type="match status" value="1"/>
</dbReference>
<dbReference type="InterPro" id="IPR000281">
    <property type="entry name" value="HTH_RpiR"/>
</dbReference>
<keyword evidence="9" id="KW-1185">Reference proteome</keyword>
<dbReference type="InterPro" id="IPR046348">
    <property type="entry name" value="SIS_dom_sf"/>
</dbReference>
<dbReference type="CDD" id="cd05013">
    <property type="entry name" value="SIS_RpiR"/>
    <property type="match status" value="1"/>
</dbReference>
<dbReference type="SUPFAM" id="SSF46689">
    <property type="entry name" value="Homeodomain-like"/>
    <property type="match status" value="1"/>
</dbReference>
<dbReference type="Gene3D" id="3.40.50.10490">
    <property type="entry name" value="Glucose-6-phosphate isomerase like protein, domain 1"/>
    <property type="match status" value="1"/>
</dbReference>
<dbReference type="InterPro" id="IPR047640">
    <property type="entry name" value="RpiR-like"/>
</dbReference>
<dbReference type="Pfam" id="PF01418">
    <property type="entry name" value="HTH_6"/>
    <property type="match status" value="1"/>
</dbReference>
<gene>
    <name evidence="8" type="ORF">LNV07_14380</name>
</gene>
<keyword evidence="1" id="KW-0805">Transcription regulation</keyword>
<evidence type="ECO:0000313" key="8">
    <source>
        <dbReference type="EMBL" id="MCV2369269.1"/>
    </source>
</evidence>
<evidence type="ECO:0000313" key="9">
    <source>
        <dbReference type="Proteomes" id="UP001209701"/>
    </source>
</evidence>
<evidence type="ECO:0000259" key="6">
    <source>
        <dbReference type="PROSITE" id="PS51071"/>
    </source>
</evidence>
<evidence type="ECO:0000256" key="3">
    <source>
        <dbReference type="ARBA" id="ARBA00023152"/>
    </source>
</evidence>
<dbReference type="PROSITE" id="PS51464">
    <property type="entry name" value="SIS"/>
    <property type="match status" value="1"/>
</dbReference>
<keyword evidence="5" id="KW-0732">Signal</keyword>
<evidence type="ECO:0000259" key="7">
    <source>
        <dbReference type="PROSITE" id="PS51464"/>
    </source>
</evidence>
<keyword evidence="3" id="KW-0324">Glycolysis</keyword>
<keyword evidence="2" id="KW-0238">DNA-binding</keyword>
<feature type="chain" id="PRO_5046153738" evidence="5">
    <location>
        <begin position="24"/>
        <end position="311"/>
    </location>
</feature>
<comment type="caution">
    <text evidence="8">The sequence shown here is derived from an EMBL/GenBank/DDBJ whole genome shotgun (WGS) entry which is preliminary data.</text>
</comment>
<dbReference type="Proteomes" id="UP001209701">
    <property type="component" value="Unassembled WGS sequence"/>
</dbReference>
<evidence type="ECO:0000256" key="5">
    <source>
        <dbReference type="SAM" id="SignalP"/>
    </source>
</evidence>
<feature type="domain" description="HTH rpiR-type" evidence="6">
    <location>
        <begin position="14"/>
        <end position="90"/>
    </location>
</feature>
<dbReference type="PROSITE" id="PS51071">
    <property type="entry name" value="HTH_RPIR"/>
    <property type="match status" value="1"/>
</dbReference>
<reference evidence="8 9" key="1">
    <citation type="submission" date="2021-11" db="EMBL/GenBank/DDBJ databases">
        <authorList>
            <person name="Liang Q."/>
            <person name="Mou H."/>
            <person name="Liu Z."/>
        </authorList>
    </citation>
    <scope>NUCLEOTIDE SEQUENCE [LARGE SCALE GENOMIC DNA]</scope>
    <source>
        <strain evidence="8 9">CHU3</strain>
    </source>
</reference>
<evidence type="ECO:0000256" key="2">
    <source>
        <dbReference type="ARBA" id="ARBA00023125"/>
    </source>
</evidence>
<dbReference type="PANTHER" id="PTHR30514:SF18">
    <property type="entry name" value="RPIR-FAMILY TRANSCRIPTIONAL REGULATOR"/>
    <property type="match status" value="1"/>
</dbReference>
<dbReference type="RefSeq" id="WP_263571860.1">
    <property type="nucleotide sequence ID" value="NZ_JAJIRN010000006.1"/>
</dbReference>
<name>A0ABT2YGW3_9BURK</name>
<dbReference type="InterPro" id="IPR035472">
    <property type="entry name" value="RpiR-like_SIS"/>
</dbReference>
<dbReference type="InterPro" id="IPR036388">
    <property type="entry name" value="WH-like_DNA-bd_sf"/>
</dbReference>
<dbReference type="InterPro" id="IPR009057">
    <property type="entry name" value="Homeodomain-like_sf"/>
</dbReference>
<feature type="signal peptide" evidence="5">
    <location>
        <begin position="1"/>
        <end position="23"/>
    </location>
</feature>
<protein>
    <submittedName>
        <fullName evidence="8">MurR/RpiR family transcriptional regulator</fullName>
    </submittedName>
</protein>
<accession>A0ABT2YGW3</accession>
<dbReference type="InterPro" id="IPR001347">
    <property type="entry name" value="SIS_dom"/>
</dbReference>
<organism evidence="8 9">
    <name type="scientific">Roseateles oligotrophus</name>
    <dbReference type="NCBI Taxonomy" id="1769250"/>
    <lineage>
        <taxon>Bacteria</taxon>
        <taxon>Pseudomonadati</taxon>
        <taxon>Pseudomonadota</taxon>
        <taxon>Betaproteobacteria</taxon>
        <taxon>Burkholderiales</taxon>
        <taxon>Sphaerotilaceae</taxon>
        <taxon>Roseateles</taxon>
    </lineage>
</organism>
<keyword evidence="4" id="KW-0804">Transcription</keyword>
<evidence type="ECO:0000256" key="1">
    <source>
        <dbReference type="ARBA" id="ARBA00023015"/>
    </source>
</evidence>
<evidence type="ECO:0000256" key="4">
    <source>
        <dbReference type="ARBA" id="ARBA00023163"/>
    </source>
</evidence>
<proteinExistence type="predicted"/>
<feature type="domain" description="SIS" evidence="7">
    <location>
        <begin position="138"/>
        <end position="277"/>
    </location>
</feature>
<dbReference type="Gene3D" id="1.10.10.10">
    <property type="entry name" value="Winged helix-like DNA-binding domain superfamily/Winged helix DNA-binding domain"/>
    <property type="match status" value="1"/>
</dbReference>